<organism evidence="3 4">
    <name type="scientific">Modestobacter caceresii</name>
    <dbReference type="NCBI Taxonomy" id="1522368"/>
    <lineage>
        <taxon>Bacteria</taxon>
        <taxon>Bacillati</taxon>
        <taxon>Actinomycetota</taxon>
        <taxon>Actinomycetes</taxon>
        <taxon>Geodermatophilales</taxon>
        <taxon>Geodermatophilaceae</taxon>
        <taxon>Modestobacter</taxon>
    </lineage>
</organism>
<feature type="region of interest" description="Disordered" evidence="1">
    <location>
        <begin position="130"/>
        <end position="208"/>
    </location>
</feature>
<feature type="transmembrane region" description="Helical" evidence="2">
    <location>
        <begin position="101"/>
        <end position="120"/>
    </location>
</feature>
<keyword evidence="2" id="KW-1133">Transmembrane helix</keyword>
<feature type="transmembrane region" description="Helical" evidence="2">
    <location>
        <begin position="40"/>
        <end position="61"/>
    </location>
</feature>
<keyword evidence="4" id="KW-1185">Reference proteome</keyword>
<evidence type="ECO:0000313" key="4">
    <source>
        <dbReference type="Proteomes" id="UP000029713"/>
    </source>
</evidence>
<accession>A0A098YAK6</accession>
<dbReference type="EMBL" id="JPMX01000017">
    <property type="protein sequence ID" value="KGH47833.1"/>
    <property type="molecule type" value="Genomic_DNA"/>
</dbReference>
<feature type="compositionally biased region" description="Low complexity" evidence="1">
    <location>
        <begin position="146"/>
        <end position="181"/>
    </location>
</feature>
<evidence type="ECO:0000313" key="3">
    <source>
        <dbReference type="EMBL" id="KGH47833.1"/>
    </source>
</evidence>
<feature type="transmembrane region" description="Helical" evidence="2">
    <location>
        <begin position="68"/>
        <end position="89"/>
    </location>
</feature>
<protein>
    <submittedName>
        <fullName evidence="3">Uncharacterized protein</fullName>
    </submittedName>
</protein>
<dbReference type="AlphaFoldDB" id="A0A098YAK6"/>
<keyword evidence="2" id="KW-0472">Membrane</keyword>
<evidence type="ECO:0000256" key="2">
    <source>
        <dbReference type="SAM" id="Phobius"/>
    </source>
</evidence>
<gene>
    <name evidence="3" type="ORF">IN07_05505</name>
</gene>
<proteinExistence type="predicted"/>
<keyword evidence="2" id="KW-0812">Transmembrane</keyword>
<reference evidence="3 4" key="1">
    <citation type="submission" date="2014-07" db="EMBL/GenBank/DDBJ databases">
        <title>Biosystematic studies on Modestobacter strains isolated from extreme hyper-arid desert soil and from historic building.</title>
        <authorList>
            <person name="Bukarasam K."/>
            <person name="Bull A."/>
            <person name="Girard G."/>
            <person name="van Wezel G."/>
            <person name="Goodfellow M."/>
        </authorList>
    </citation>
    <scope>NUCLEOTIDE SEQUENCE [LARGE SCALE GENOMIC DNA]</scope>
    <source>
        <strain evidence="3 4">KNN45-2b</strain>
    </source>
</reference>
<evidence type="ECO:0000256" key="1">
    <source>
        <dbReference type="SAM" id="MobiDB-lite"/>
    </source>
</evidence>
<dbReference type="RefSeq" id="WP_036334176.1">
    <property type="nucleotide sequence ID" value="NZ_JPMX01000017.1"/>
</dbReference>
<name>A0A098YAK6_9ACTN</name>
<comment type="caution">
    <text evidence="3">The sequence shown here is derived from an EMBL/GenBank/DDBJ whole genome shotgun (WGS) entry which is preliminary data.</text>
</comment>
<dbReference type="STRING" id="1522368.IN07_05505"/>
<dbReference type="Proteomes" id="UP000029713">
    <property type="component" value="Unassembled WGS sequence"/>
</dbReference>
<sequence>MDLLVAGGALLYLLVGLLPWASVTFDFAGRITASGYEFSALVVLSALLLLGAGAWAVLPAVRPARAGFLRAAPAVVLAALALLCTLIAWLRSLDYGFQFPALLGVLVAAAVTVLAAASLLPELRAWSGRQAGPAGAPTGSRPGASQPLQHGGPLGGPPQYGRPQYGQPTGWGQPPYGQPHHGQPRYGQPAEPWQPPVGPDRPRPAADR</sequence>